<dbReference type="SUPFAM" id="SSF53790">
    <property type="entry name" value="Tetrapyrrole methylase"/>
    <property type="match status" value="1"/>
</dbReference>
<evidence type="ECO:0000256" key="5">
    <source>
        <dbReference type="ARBA" id="ARBA00022691"/>
    </source>
</evidence>
<accession>A0ABR7EHD6</accession>
<name>A0ABR7EHD6_9FIRM</name>
<feature type="domain" description="Tetrapyrrole methylase" evidence="6">
    <location>
        <begin position="2"/>
        <end position="187"/>
    </location>
</feature>
<dbReference type="RefSeq" id="WP_186858626.1">
    <property type="nucleotide sequence ID" value="NZ_JACOON010000007.1"/>
</dbReference>
<dbReference type="SUPFAM" id="SSF53335">
    <property type="entry name" value="S-adenosyl-L-methionine-dependent methyltransferases"/>
    <property type="match status" value="1"/>
</dbReference>
<dbReference type="EMBL" id="JACOON010000007">
    <property type="protein sequence ID" value="MBC5649177.1"/>
    <property type="molecule type" value="Genomic_DNA"/>
</dbReference>
<proteinExistence type="predicted"/>
<dbReference type="Gene3D" id="3.30.950.10">
    <property type="entry name" value="Methyltransferase, Cobalt-precorrin-4 Transmethylase, Domain 2"/>
    <property type="match status" value="1"/>
</dbReference>
<dbReference type="CDD" id="cd11644">
    <property type="entry name" value="Precorrin-6Y-MT"/>
    <property type="match status" value="1"/>
</dbReference>
<dbReference type="InterPro" id="IPR035996">
    <property type="entry name" value="4pyrrol_Methylase_sf"/>
</dbReference>
<comment type="caution">
    <text evidence="7">The sequence shown here is derived from an EMBL/GenBank/DDBJ whole genome shotgun (WGS) entry which is preliminary data.</text>
</comment>
<dbReference type="InterPro" id="IPR029063">
    <property type="entry name" value="SAM-dependent_MTases_sf"/>
</dbReference>
<dbReference type="InterPro" id="IPR012818">
    <property type="entry name" value="CbiE"/>
</dbReference>
<evidence type="ECO:0000259" key="6">
    <source>
        <dbReference type="Pfam" id="PF00590"/>
    </source>
</evidence>
<evidence type="ECO:0000313" key="8">
    <source>
        <dbReference type="Proteomes" id="UP000606889"/>
    </source>
</evidence>
<evidence type="ECO:0000256" key="3">
    <source>
        <dbReference type="ARBA" id="ARBA00022603"/>
    </source>
</evidence>
<evidence type="ECO:0000256" key="1">
    <source>
        <dbReference type="ARBA" id="ARBA00004953"/>
    </source>
</evidence>
<sequence length="395" mass="42768">MKIVVAGCGMGAENLLLPAAKHEIQRADYVFGAQRLLECFSHFIGNGESVPVCALEERIRSCGPGSRIAVLASGDVGFFSISKMIREAFPEEEITFINGISSLQYFCAKLGKEYDDVKVVSAHGRQNRVLPAVCYHKKVFALTGGQTKIQDITNELCVSGLGDVLVSIGENLGEKTERIITGKAKELKMEFGNLAVMLVENPGAADFFRTLKDEEFTRGKTPMTKQEIRDIALAELEIRPTDTVYDVGAGTGSVSVAMAMKARESRVFAIERHEEACSLIRKNIEKFGTYNVEIISGTAPKALEELPAADKVFIGGSGGNMESIVRLILEKNPQAIFVAAAVAIESVGAVKECFERLGILKNIVCVNVSEGTKKGNYTLMTAKNPVFLIKGEGVC</sequence>
<dbReference type="InterPro" id="IPR050714">
    <property type="entry name" value="Cobalamin_biosynth_MTase"/>
</dbReference>
<reference evidence="7 8" key="1">
    <citation type="submission" date="2020-08" db="EMBL/GenBank/DDBJ databases">
        <title>Genome public.</title>
        <authorList>
            <person name="Liu C."/>
            <person name="Sun Q."/>
        </authorList>
    </citation>
    <scope>NUCLEOTIDE SEQUENCE [LARGE SCALE GENOMIC DNA]</scope>
    <source>
        <strain evidence="7 8">NSJ-35</strain>
    </source>
</reference>
<dbReference type="PANTHER" id="PTHR43182">
    <property type="entry name" value="COBALT-PRECORRIN-6B C(15)-METHYLTRANSFERASE (DECARBOXYLATING)"/>
    <property type="match status" value="1"/>
</dbReference>
<dbReference type="Pfam" id="PF00590">
    <property type="entry name" value="TP_methylase"/>
    <property type="match status" value="1"/>
</dbReference>
<keyword evidence="4" id="KW-0808">Transferase</keyword>
<protein>
    <submittedName>
        <fullName evidence="7">Precorrin-6y C5,15-methyltransferase (Decarboxylating) subunit CbiE</fullName>
    </submittedName>
</protein>
<organism evidence="7 8">
    <name type="scientific">Christensenella tenuis</name>
    <dbReference type="NCBI Taxonomy" id="2763033"/>
    <lineage>
        <taxon>Bacteria</taxon>
        <taxon>Bacillati</taxon>
        <taxon>Bacillota</taxon>
        <taxon>Clostridia</taxon>
        <taxon>Christensenellales</taxon>
        <taxon>Christensenellaceae</taxon>
        <taxon>Christensenella</taxon>
    </lineage>
</organism>
<evidence type="ECO:0000256" key="2">
    <source>
        <dbReference type="ARBA" id="ARBA00022573"/>
    </source>
</evidence>
<dbReference type="Gene3D" id="3.40.1010.10">
    <property type="entry name" value="Cobalt-precorrin-4 Transmethylase, Domain 1"/>
    <property type="match status" value="1"/>
</dbReference>
<dbReference type="PANTHER" id="PTHR43182:SF1">
    <property type="entry name" value="COBALT-PRECORRIN-7 C(5)-METHYLTRANSFERASE"/>
    <property type="match status" value="1"/>
</dbReference>
<keyword evidence="2" id="KW-0169">Cobalamin biosynthesis</keyword>
<keyword evidence="5" id="KW-0949">S-adenosyl-L-methionine</keyword>
<comment type="pathway">
    <text evidence="1">Cofactor biosynthesis; adenosylcobalamin biosynthesis.</text>
</comment>
<dbReference type="PIRSF" id="PIRSF036428">
    <property type="entry name" value="CobL"/>
    <property type="match status" value="1"/>
</dbReference>
<evidence type="ECO:0000313" key="7">
    <source>
        <dbReference type="EMBL" id="MBC5649177.1"/>
    </source>
</evidence>
<dbReference type="Gene3D" id="3.40.50.150">
    <property type="entry name" value="Vaccinia Virus protein VP39"/>
    <property type="match status" value="1"/>
</dbReference>
<dbReference type="InterPro" id="IPR000878">
    <property type="entry name" value="4pyrrol_Mease"/>
</dbReference>
<keyword evidence="8" id="KW-1185">Reference proteome</keyword>
<dbReference type="CDD" id="cd02440">
    <property type="entry name" value="AdoMet_MTases"/>
    <property type="match status" value="1"/>
</dbReference>
<keyword evidence="3" id="KW-0489">Methyltransferase</keyword>
<dbReference type="InterPro" id="IPR014777">
    <property type="entry name" value="4pyrrole_Mease_sub1"/>
</dbReference>
<gene>
    <name evidence="7" type="primary">cbiE</name>
    <name evidence="7" type="ORF">H8S18_12585</name>
</gene>
<dbReference type="InterPro" id="IPR014776">
    <property type="entry name" value="4pyrrole_Mease_sub2"/>
</dbReference>
<dbReference type="Proteomes" id="UP000606889">
    <property type="component" value="Unassembled WGS sequence"/>
</dbReference>
<dbReference type="Pfam" id="PF01135">
    <property type="entry name" value="PCMT"/>
    <property type="match status" value="1"/>
</dbReference>
<dbReference type="NCBIfam" id="TIGR02469">
    <property type="entry name" value="CbiT"/>
    <property type="match status" value="1"/>
</dbReference>
<dbReference type="NCBIfam" id="TIGR02467">
    <property type="entry name" value="CbiE"/>
    <property type="match status" value="1"/>
</dbReference>
<dbReference type="InterPro" id="IPR014008">
    <property type="entry name" value="Cbl_synth_MTase_CbiT"/>
</dbReference>
<evidence type="ECO:0000256" key="4">
    <source>
        <dbReference type="ARBA" id="ARBA00022679"/>
    </source>
</evidence>
<dbReference type="InterPro" id="IPR006365">
    <property type="entry name" value="Cbl_synth_CobL"/>
</dbReference>